<dbReference type="PANTHER" id="PTHR38111">
    <property type="entry name" value="ZN(2)-C6 FUNGAL-TYPE DOMAIN-CONTAINING PROTEIN-RELATED"/>
    <property type="match status" value="1"/>
</dbReference>
<dbReference type="GO" id="GO:0000981">
    <property type="term" value="F:DNA-binding transcription factor activity, RNA polymerase II-specific"/>
    <property type="evidence" value="ECO:0007669"/>
    <property type="project" value="InterPro"/>
</dbReference>
<keyword evidence="1" id="KW-0539">Nucleus</keyword>
<organism evidence="4 5">
    <name type="scientific">Coniochaeta ligniaria NRRL 30616</name>
    <dbReference type="NCBI Taxonomy" id="1408157"/>
    <lineage>
        <taxon>Eukaryota</taxon>
        <taxon>Fungi</taxon>
        <taxon>Dikarya</taxon>
        <taxon>Ascomycota</taxon>
        <taxon>Pezizomycotina</taxon>
        <taxon>Sordariomycetes</taxon>
        <taxon>Sordariomycetidae</taxon>
        <taxon>Coniochaetales</taxon>
        <taxon>Coniochaetaceae</taxon>
        <taxon>Coniochaeta</taxon>
    </lineage>
</organism>
<dbReference type="Pfam" id="PF11951">
    <property type="entry name" value="Fungal_trans_2"/>
    <property type="match status" value="1"/>
</dbReference>
<sequence length="569" mass="62539">MVGVPGRSKGCHNCRSRKIKCDGERPSCKNCAKSNRICTGYQKKHAFILSKDMVADGATSSHDGSALPADRSESSMVMVSRWRKSSSKPAISSAQLSASSTPRDNDLPSAIGNTTLPKEIPVRSVFRDRILALNLEDPHNVPTVRLAYGERNDWLLHILDLPELTPALEDSLLAIAVAQLGQRTSRPELLHESLKLYTKGLAELRLDILNPSKRNNDQNLAACLASLLYEVTASPGGTQSGYKAHYLGTLELLRLRGAGAHGSGLAHSVFKVLRIHAVFNGIVKREKSFLADAEWVDGPWPQPDSKPPFERLIDILLGLPDLSAQRHAQWTTQNPLGVLSGALASVRSGTIMEAGLEKWFDSFKATVPGALYHPELSKFDSAVDSPDTGRIFPVAFQFPAFVIANNLVYYWVALMAVQAHLCFTYAMLTQLVAMLDAAGRETFSCTCDGSEAPCLQHFSMERLPALGHRELWPRTTAYNIAQSVEYFMEQRQQGFGPGEIVPALALVQGFWRCAPGDWNREVAWVDDMIKRIREQGVSIGGCLGKSVKQDLQAVTRIFCGQGTIRPNFN</sequence>
<dbReference type="STRING" id="1408157.A0A1J7I616"/>
<reference evidence="4 5" key="1">
    <citation type="submission" date="2016-10" db="EMBL/GenBank/DDBJ databases">
        <title>Draft genome sequence of Coniochaeta ligniaria NRRL30616, a lignocellulolytic fungus for bioabatement of inhibitors in plant biomass hydrolysates.</title>
        <authorList>
            <consortium name="DOE Joint Genome Institute"/>
            <person name="Jimenez D.J."/>
            <person name="Hector R.E."/>
            <person name="Riley R."/>
            <person name="Sun H."/>
            <person name="Grigoriev I.V."/>
            <person name="Van Elsas J.D."/>
            <person name="Nichols N.N."/>
        </authorList>
    </citation>
    <scope>NUCLEOTIDE SEQUENCE [LARGE SCALE GENOMIC DNA]</scope>
    <source>
        <strain evidence="4 5">NRRL 30616</strain>
    </source>
</reference>
<evidence type="ECO:0000313" key="4">
    <source>
        <dbReference type="EMBL" id="OIW22966.1"/>
    </source>
</evidence>
<dbReference type="PROSITE" id="PS00463">
    <property type="entry name" value="ZN2_CY6_FUNGAL_1"/>
    <property type="match status" value="1"/>
</dbReference>
<dbReference type="AlphaFoldDB" id="A0A1J7I616"/>
<dbReference type="SMART" id="SM00066">
    <property type="entry name" value="GAL4"/>
    <property type="match status" value="1"/>
</dbReference>
<feature type="region of interest" description="Disordered" evidence="2">
    <location>
        <begin position="86"/>
        <end position="113"/>
    </location>
</feature>
<accession>A0A1J7I616</accession>
<protein>
    <recommendedName>
        <fullName evidence="3">Zn(2)-C6 fungal-type domain-containing protein</fullName>
    </recommendedName>
</protein>
<dbReference type="CDD" id="cd00067">
    <property type="entry name" value="GAL4"/>
    <property type="match status" value="1"/>
</dbReference>
<feature type="compositionally biased region" description="Polar residues" evidence="2">
    <location>
        <begin position="87"/>
        <end position="102"/>
    </location>
</feature>
<evidence type="ECO:0000259" key="3">
    <source>
        <dbReference type="PROSITE" id="PS50048"/>
    </source>
</evidence>
<dbReference type="InterPro" id="IPR021858">
    <property type="entry name" value="Fun_TF"/>
</dbReference>
<feature type="domain" description="Zn(2)-C6 fungal-type" evidence="3">
    <location>
        <begin position="10"/>
        <end position="39"/>
    </location>
</feature>
<evidence type="ECO:0000256" key="1">
    <source>
        <dbReference type="ARBA" id="ARBA00023242"/>
    </source>
</evidence>
<evidence type="ECO:0000313" key="5">
    <source>
        <dbReference type="Proteomes" id="UP000182658"/>
    </source>
</evidence>
<dbReference type="SUPFAM" id="SSF57701">
    <property type="entry name" value="Zn2/Cys6 DNA-binding domain"/>
    <property type="match status" value="1"/>
</dbReference>
<proteinExistence type="predicted"/>
<dbReference type="InterPro" id="IPR001138">
    <property type="entry name" value="Zn2Cys6_DnaBD"/>
</dbReference>
<dbReference type="OrthoDB" id="4491390at2759"/>
<dbReference type="GO" id="GO:0008270">
    <property type="term" value="F:zinc ion binding"/>
    <property type="evidence" value="ECO:0007669"/>
    <property type="project" value="InterPro"/>
</dbReference>
<dbReference type="Proteomes" id="UP000182658">
    <property type="component" value="Unassembled WGS sequence"/>
</dbReference>
<dbReference type="Pfam" id="PF00172">
    <property type="entry name" value="Zn_clus"/>
    <property type="match status" value="1"/>
</dbReference>
<dbReference type="PROSITE" id="PS50048">
    <property type="entry name" value="ZN2_CY6_FUNGAL_2"/>
    <property type="match status" value="1"/>
</dbReference>
<name>A0A1J7I616_9PEZI</name>
<evidence type="ECO:0000256" key="2">
    <source>
        <dbReference type="SAM" id="MobiDB-lite"/>
    </source>
</evidence>
<dbReference type="EMBL" id="KV875109">
    <property type="protein sequence ID" value="OIW22966.1"/>
    <property type="molecule type" value="Genomic_DNA"/>
</dbReference>
<dbReference type="InterPro" id="IPR053178">
    <property type="entry name" value="Osmoadaptation_assoc"/>
</dbReference>
<dbReference type="Gene3D" id="4.10.240.10">
    <property type="entry name" value="Zn(2)-C6 fungal-type DNA-binding domain"/>
    <property type="match status" value="1"/>
</dbReference>
<keyword evidence="5" id="KW-1185">Reference proteome</keyword>
<dbReference type="InterPro" id="IPR036864">
    <property type="entry name" value="Zn2-C6_fun-type_DNA-bd_sf"/>
</dbReference>
<dbReference type="PANTHER" id="PTHR38111:SF11">
    <property type="entry name" value="TRANSCRIPTION FACTOR DOMAIN-CONTAINING PROTEIN-RELATED"/>
    <property type="match status" value="1"/>
</dbReference>
<dbReference type="InParanoid" id="A0A1J7I616"/>
<gene>
    <name evidence="4" type="ORF">CONLIGDRAFT_145590</name>
</gene>